<dbReference type="Proteomes" id="UP001374535">
    <property type="component" value="Chromosome 2"/>
</dbReference>
<organism evidence="1 2">
    <name type="scientific">Vigna mungo</name>
    <name type="common">Black gram</name>
    <name type="synonym">Phaseolus mungo</name>
    <dbReference type="NCBI Taxonomy" id="3915"/>
    <lineage>
        <taxon>Eukaryota</taxon>
        <taxon>Viridiplantae</taxon>
        <taxon>Streptophyta</taxon>
        <taxon>Embryophyta</taxon>
        <taxon>Tracheophyta</taxon>
        <taxon>Spermatophyta</taxon>
        <taxon>Magnoliopsida</taxon>
        <taxon>eudicotyledons</taxon>
        <taxon>Gunneridae</taxon>
        <taxon>Pentapetalae</taxon>
        <taxon>rosids</taxon>
        <taxon>fabids</taxon>
        <taxon>Fabales</taxon>
        <taxon>Fabaceae</taxon>
        <taxon>Papilionoideae</taxon>
        <taxon>50 kb inversion clade</taxon>
        <taxon>NPAAA clade</taxon>
        <taxon>indigoferoid/millettioid clade</taxon>
        <taxon>Phaseoleae</taxon>
        <taxon>Vigna</taxon>
    </lineage>
</organism>
<dbReference type="EMBL" id="CP144699">
    <property type="protein sequence ID" value="WVZ19692.1"/>
    <property type="molecule type" value="Genomic_DNA"/>
</dbReference>
<protein>
    <submittedName>
        <fullName evidence="1">Uncharacterized protein</fullName>
    </submittedName>
</protein>
<keyword evidence="2" id="KW-1185">Reference proteome</keyword>
<gene>
    <name evidence="1" type="ORF">V8G54_007014</name>
</gene>
<evidence type="ECO:0000313" key="1">
    <source>
        <dbReference type="EMBL" id="WVZ19692.1"/>
    </source>
</evidence>
<evidence type="ECO:0000313" key="2">
    <source>
        <dbReference type="Proteomes" id="UP001374535"/>
    </source>
</evidence>
<sequence length="177" mass="20562">MLTVRYMLCTTQKPFFPKIVLPRASNSYSIEILPVHHSSWPYRRAIELTVRFGNEIVVLFAIEITKFRFYSSSITESSSSIEISKCSQHEGGVNIVRSLKPFEEPEPDMRANPEIFKFVARSTRPYRFYFNNKSPYHETIDFDVHSNHVEFSDHHAKDGDVYDIVDVHTAANQRLMA</sequence>
<dbReference type="AlphaFoldDB" id="A0AAQ3P320"/>
<reference evidence="1 2" key="1">
    <citation type="journal article" date="2023" name="Life. Sci Alliance">
        <title>Evolutionary insights into 3D genome organization and epigenetic landscape of Vigna mungo.</title>
        <authorList>
            <person name="Junaid A."/>
            <person name="Singh B."/>
            <person name="Bhatia S."/>
        </authorList>
    </citation>
    <scope>NUCLEOTIDE SEQUENCE [LARGE SCALE GENOMIC DNA]</scope>
    <source>
        <strain evidence="1">Urdbean</strain>
    </source>
</reference>
<name>A0AAQ3P320_VIGMU</name>
<proteinExistence type="predicted"/>
<accession>A0AAQ3P320</accession>